<dbReference type="FunFam" id="3.20.110.10:FF:000001">
    <property type="entry name" value="Alpha-mannosidase"/>
    <property type="match status" value="2"/>
</dbReference>
<comment type="catalytic activity">
    <reaction evidence="1">
        <text>Hydrolysis of terminal, non-reducing alpha-D-mannose residues in alpha-D-mannosides.</text>
        <dbReference type="EC" id="3.2.1.24"/>
    </reaction>
</comment>
<dbReference type="EC" id="3.2.1.24" evidence="4"/>
<evidence type="ECO:0000256" key="10">
    <source>
        <dbReference type="ARBA" id="ARBA00023180"/>
    </source>
</evidence>
<name>A0A182P6H2_9DIPT</name>
<dbReference type="Pfam" id="PF01074">
    <property type="entry name" value="Glyco_hydro_38N"/>
    <property type="match status" value="2"/>
</dbReference>
<dbReference type="SUPFAM" id="SSF74650">
    <property type="entry name" value="Galactose mutarotase-like"/>
    <property type="match status" value="2"/>
</dbReference>
<dbReference type="Proteomes" id="UP000075885">
    <property type="component" value="Unassembled WGS sequence"/>
</dbReference>
<evidence type="ECO:0000256" key="4">
    <source>
        <dbReference type="ARBA" id="ARBA00012752"/>
    </source>
</evidence>
<dbReference type="STRING" id="199890.A0A182P6H2"/>
<dbReference type="InterPro" id="IPR048534">
    <property type="entry name" value="Man2a1-like_dom"/>
</dbReference>
<dbReference type="Pfam" id="PF21260">
    <property type="entry name" value="Laman-like_dom"/>
    <property type="match status" value="1"/>
</dbReference>
<keyword evidence="8" id="KW-0862">Zinc</keyword>
<dbReference type="InterPro" id="IPR037094">
    <property type="entry name" value="Glyco_hydro_38_cen_sf"/>
</dbReference>
<sequence length="2092" mass="238577">MVKREKQILLLLLCFLVGIIRASPTGSKQQSRRQCGYEGCPNVKENMLNVHLVAHTHDDVGWLKTVDQYYYGSRSSIQKAGVQYILDSVIQELLKDPARRFIFVESAFLHKWYTEQTVEMRQTVQELVAEGRLEFIGGAWSMNDEAAVHYQSVIDQFAWGLRFLNDTFGECGRPRAGWQIDPFGHSREQGSLFVQMGYDGLFQGRLDFQDKSNRIAKQTMEMMWRTSDSLDGSDLFTSGLYYIYAPPPGFCFDVLCNDDPIIDGPYSTDNNVKEKVDLFLDTVHNMSKTFLTNNIILTMGEDFHYQDANMWFKNLDKLIRYTNERQSAGSTVNVFYSTPSCYLKSVNEAQVEWPTKSDDFFPYASDPTAFWTGYFTSRPTQKRYEREGNHFLQVCKQLSAIAPVKEAFYEPHLTALREVMGVMQHHDAITGTEKQHVADDYARMLYEGFEACSANTRSVLNQLTGERDDFKFDWGYCKEANVSACAITEGANSLVVLLYNPLGRSSNDFVRLPVKDGVYLVRNDRGQTVRSTLIPIASSVVDLPFRESEATHELVFQGENIAPVGYKSYYVSKEESKQSSSAEMRQEDNVSIGNEYLTVHFDENGFMSSITVDGDNHPLKQNFLYYEGAYGNNEEFRNRSSGAYIFRPNGTEKTVTDVVEIQVVKSDLVQEVHQIFNEWISQVIRVYAGQEHVELEWLVGPIPIDDSKGKEIISRFESDIQSNGAFWTDSNGREMLRRVRNHRETWELDLVEPVSGNYYPITAKIAIEDDNLRMAVLNDRAQGGSSLVDGQLELMVHRRLLRDDAFGVGEALNETQYGAGIVARGKHWLLFGSSQKDVSPTLQAKERFLQNKVLLPSWPFVNAVDNALTYDDYLLNFRNIYSATAQQLPPNVNLLTLEPWKDGSVLVRFEHLFERHEDPVYSQVVRINVRSVLFALNIESIHETTLAANQWKADAKRLQFNTESSANESSPKDQVERIAAAQDIALVFRALLVVIITMPLGRVPLGVLVVVLVVFGVSFNLPQASAGPWRRNGNALPKRMSESDEYLEFGRKLKQSCGYESCPKPKKNMLNVHLVPHTHDDVGWLKTVDQYYYGSKTTIQKAGVQYILDSVVQSLLSDPERKFIYVESAFFFKWYDEQTPELQQQVRMLVDEGRLEFIGGAWSMNDEAAAHYHSIVDQFTWGLGKLNDTFGECGRPRIGWQIDPFGHSREQASLFAQMGYDGLFFGRLDYQDKRERMTHKRAEMIWKTSDNLEDADLFTGVLYNLYQAPPGFCFDILCSDEPFMDSPYSAENNVKAKVDKFLYYVDLQAESYRTNNIILTMGGDFTYMDANVYFKNMDKLIKYTNARQTNGSNVNVFYSTPSCYLKALHDVGITWPTKSDDFFPYSSDPHSFWTGYYTSRPTSKRFEREGNHFLQVCKQLTALAPTRESHMEPHLNMLREAMGVMQHHDAITGTEKQHVANDYARMLNRAMRACGANTKVALNQIVDPKYKRSLRSGGGLPAEHPTPYPEYTFGFESCHLLNVSKCELTESKDSFTVTLYNPLAHAGHEYVRVPVSGGRYIVRDYRNVEVAAQLVPIPESVLNLSYRFSNATSELVFLANELPPLGFKSYFVTRAIDSLDDFLHESSPPVPVTSPKVDQARAKQQAAAQQWHSEEVTIGNKYLNVSFDTSGFLSSITIDGVTNRLRQTFVYYEGALGNNEEFQNRSSGAYIFRPNGTEKTVTENVQLKVVKGPTVQEVHQVFNEWISQVVRVYADESHIEFEWMVGPIPVGDGVGKEIVSRFYTAAQSGGVFWTDANGREMIKRVRNHRDTWNVDLMEKISGNYYPVTAKIALEDENLRLAVLNDRAQGGSSLEDGALELMVHRRLLHDDAFGVEEALNEKAFGKGLVARGKHWVVFGAKKPTSPTPEARERFLQNRMLLPNWLFFSDVGEVRYEDWQKQYTNIYSALSLSLPLNVHLLTFEPWKDNSILVRFEHLLEKGEDPMYSKPVRFNVQDVFRQFSIEEVREMTLGANQLKEDSKRLKFKPDPDYIVYNSVKRNVATDLPSPSPPNVSASRSPMMEELTRNVADDGFEIMLKPMQIRTFVFQLEYKP</sequence>
<dbReference type="FunFam" id="2.60.40.1360:FF:000005">
    <property type="entry name" value="Alpha-mannosidase"/>
    <property type="match status" value="1"/>
</dbReference>
<keyword evidence="9" id="KW-1015">Disulfide bond</keyword>
<feature type="domain" description="Glycoside hydrolase family 38 central" evidence="13">
    <location>
        <begin position="1391"/>
        <end position="1467"/>
    </location>
</feature>
<keyword evidence="15" id="KW-1185">Reference proteome</keyword>
<dbReference type="Gene3D" id="2.70.98.30">
    <property type="entry name" value="Golgi alpha-mannosidase II, domain 4"/>
    <property type="match status" value="2"/>
</dbReference>
<dbReference type="InterPro" id="IPR027291">
    <property type="entry name" value="Glyco_hydro_38_N_sf"/>
</dbReference>
<evidence type="ECO:0000256" key="3">
    <source>
        <dbReference type="ARBA" id="ARBA00009792"/>
    </source>
</evidence>
<evidence type="ECO:0000256" key="12">
    <source>
        <dbReference type="SAM" id="SignalP"/>
    </source>
</evidence>
<evidence type="ECO:0000256" key="11">
    <source>
        <dbReference type="ARBA" id="ARBA00023295"/>
    </source>
</evidence>
<proteinExistence type="inferred from homology"/>
<evidence type="ECO:0000256" key="8">
    <source>
        <dbReference type="ARBA" id="ARBA00022833"/>
    </source>
</evidence>
<dbReference type="SUPFAM" id="SSF88688">
    <property type="entry name" value="Families 57/38 glycoside transferase middle domain"/>
    <property type="match status" value="2"/>
</dbReference>
<dbReference type="GO" id="GO:0030246">
    <property type="term" value="F:carbohydrate binding"/>
    <property type="evidence" value="ECO:0007669"/>
    <property type="project" value="InterPro"/>
</dbReference>
<comment type="cofactor">
    <cofactor evidence="2">
        <name>Zn(2+)</name>
        <dbReference type="ChEBI" id="CHEBI:29105"/>
    </cofactor>
</comment>
<evidence type="ECO:0000256" key="7">
    <source>
        <dbReference type="ARBA" id="ARBA00022801"/>
    </source>
</evidence>
<dbReference type="Gene3D" id="2.60.40.1360">
    <property type="match status" value="2"/>
</dbReference>
<dbReference type="InterPro" id="IPR000602">
    <property type="entry name" value="Glyco_hydro_38_N"/>
</dbReference>
<dbReference type="VEuPathDB" id="VectorBase:AEPI002520"/>
<dbReference type="InterPro" id="IPR028995">
    <property type="entry name" value="Glyco_hydro_57/38_cen_sf"/>
</dbReference>
<dbReference type="SMART" id="SM00872">
    <property type="entry name" value="Alpha-mann_mid"/>
    <property type="match status" value="2"/>
</dbReference>
<evidence type="ECO:0000256" key="6">
    <source>
        <dbReference type="ARBA" id="ARBA00022729"/>
    </source>
</evidence>
<dbReference type="InterPro" id="IPR011330">
    <property type="entry name" value="Glyco_hydro/deAcase_b/a-brl"/>
</dbReference>
<dbReference type="InterPro" id="IPR015341">
    <property type="entry name" value="Glyco_hydro_38_cen"/>
</dbReference>
<evidence type="ECO:0000256" key="9">
    <source>
        <dbReference type="ARBA" id="ARBA00023157"/>
    </source>
</evidence>
<feature type="chain" id="PRO_5008130969" description="alpha-mannosidase" evidence="12">
    <location>
        <begin position="23"/>
        <end position="2092"/>
    </location>
</feature>
<dbReference type="Pfam" id="PF09261">
    <property type="entry name" value="Alpha-mann_mid"/>
    <property type="match status" value="2"/>
</dbReference>
<dbReference type="GO" id="GO:0005764">
    <property type="term" value="C:lysosome"/>
    <property type="evidence" value="ECO:0007669"/>
    <property type="project" value="TreeGrafter"/>
</dbReference>
<feature type="signal peptide" evidence="12">
    <location>
        <begin position="1"/>
        <end position="22"/>
    </location>
</feature>
<evidence type="ECO:0000256" key="1">
    <source>
        <dbReference type="ARBA" id="ARBA00000365"/>
    </source>
</evidence>
<accession>A0A182P6H2</accession>
<dbReference type="PANTHER" id="PTHR11607:SF3">
    <property type="entry name" value="LYSOSOMAL ALPHA-MANNOSIDASE"/>
    <property type="match status" value="1"/>
</dbReference>
<dbReference type="InterPro" id="IPR011013">
    <property type="entry name" value="Gal_mutarotase_sf_dom"/>
</dbReference>
<evidence type="ECO:0000313" key="14">
    <source>
        <dbReference type="EnsemblMetazoa" id="AEPI002520-PA"/>
    </source>
</evidence>
<protein>
    <recommendedName>
        <fullName evidence="4">alpha-mannosidase</fullName>
        <ecNumber evidence="4">3.2.1.24</ecNumber>
    </recommendedName>
</protein>
<dbReference type="Gene3D" id="2.60.40.1180">
    <property type="entry name" value="Golgi alpha-mannosidase II"/>
    <property type="match status" value="2"/>
</dbReference>
<evidence type="ECO:0000313" key="15">
    <source>
        <dbReference type="Proteomes" id="UP000075885"/>
    </source>
</evidence>
<organism evidence="14 15">
    <name type="scientific">Anopheles epiroticus</name>
    <dbReference type="NCBI Taxonomy" id="199890"/>
    <lineage>
        <taxon>Eukaryota</taxon>
        <taxon>Metazoa</taxon>
        <taxon>Ecdysozoa</taxon>
        <taxon>Arthropoda</taxon>
        <taxon>Hexapoda</taxon>
        <taxon>Insecta</taxon>
        <taxon>Pterygota</taxon>
        <taxon>Neoptera</taxon>
        <taxon>Endopterygota</taxon>
        <taxon>Diptera</taxon>
        <taxon>Nematocera</taxon>
        <taxon>Culicoidea</taxon>
        <taxon>Culicidae</taxon>
        <taxon>Anophelinae</taxon>
        <taxon>Anopheles</taxon>
    </lineage>
</organism>
<dbReference type="FunFam" id="1.20.1270.50:FF:000003">
    <property type="entry name" value="Alpha-mannosidase"/>
    <property type="match status" value="2"/>
</dbReference>
<dbReference type="FunFam" id="1.20.1270.50:FF:000002">
    <property type="entry name" value="Alpha-mannosidase"/>
    <property type="match status" value="2"/>
</dbReference>
<evidence type="ECO:0000259" key="13">
    <source>
        <dbReference type="SMART" id="SM00872"/>
    </source>
</evidence>
<dbReference type="InterPro" id="IPR050843">
    <property type="entry name" value="Glycosyl_Hydrlase_38"/>
</dbReference>
<dbReference type="FunFam" id="2.70.98.30:FF:000003">
    <property type="entry name" value="Alpha-mannosidase"/>
    <property type="match status" value="2"/>
</dbReference>
<dbReference type="Pfam" id="PF07748">
    <property type="entry name" value="Glyco_hydro_38C"/>
    <property type="match status" value="2"/>
</dbReference>
<evidence type="ECO:0000256" key="2">
    <source>
        <dbReference type="ARBA" id="ARBA00001947"/>
    </source>
</evidence>
<dbReference type="InterPro" id="IPR041147">
    <property type="entry name" value="GH38_C"/>
</dbReference>
<dbReference type="CDD" id="cd10810">
    <property type="entry name" value="GH38N_AMII_LAM_like"/>
    <property type="match status" value="2"/>
</dbReference>
<dbReference type="Gene3D" id="1.20.1270.50">
    <property type="entry name" value="Glycoside hydrolase family 38, central domain"/>
    <property type="match status" value="4"/>
</dbReference>
<comment type="similarity">
    <text evidence="3">Belongs to the glycosyl hydrolase 38 family.</text>
</comment>
<dbReference type="PANTHER" id="PTHR11607">
    <property type="entry name" value="ALPHA-MANNOSIDASE"/>
    <property type="match status" value="1"/>
</dbReference>
<keyword evidence="7" id="KW-0378">Hydrolase</keyword>
<evidence type="ECO:0000256" key="5">
    <source>
        <dbReference type="ARBA" id="ARBA00022723"/>
    </source>
</evidence>
<dbReference type="GO" id="GO:0004559">
    <property type="term" value="F:alpha-mannosidase activity"/>
    <property type="evidence" value="ECO:0007669"/>
    <property type="project" value="UniProtKB-EC"/>
</dbReference>
<keyword evidence="11" id="KW-0326">Glycosidase</keyword>
<dbReference type="Gene3D" id="3.20.110.10">
    <property type="entry name" value="Glycoside hydrolase 38, N terminal domain"/>
    <property type="match status" value="2"/>
</dbReference>
<dbReference type="SUPFAM" id="SSF88713">
    <property type="entry name" value="Glycoside hydrolase/deacetylase"/>
    <property type="match status" value="2"/>
</dbReference>
<keyword evidence="10" id="KW-0325">Glycoprotein</keyword>
<reference evidence="15" key="1">
    <citation type="submission" date="2013-03" db="EMBL/GenBank/DDBJ databases">
        <title>The Genome Sequence of Anopheles epiroticus epiroticus2.</title>
        <authorList>
            <consortium name="The Broad Institute Genomics Platform"/>
            <person name="Neafsey D.E."/>
            <person name="Howell P."/>
            <person name="Walker B."/>
            <person name="Young S.K."/>
            <person name="Zeng Q."/>
            <person name="Gargeya S."/>
            <person name="Fitzgerald M."/>
            <person name="Haas B."/>
            <person name="Abouelleil A."/>
            <person name="Allen A.W."/>
            <person name="Alvarado L."/>
            <person name="Arachchi H.M."/>
            <person name="Berlin A.M."/>
            <person name="Chapman S.B."/>
            <person name="Gainer-Dewar J."/>
            <person name="Goldberg J."/>
            <person name="Griggs A."/>
            <person name="Gujja S."/>
            <person name="Hansen M."/>
            <person name="Howarth C."/>
            <person name="Imamovic A."/>
            <person name="Ireland A."/>
            <person name="Larimer J."/>
            <person name="McCowan C."/>
            <person name="Murphy C."/>
            <person name="Pearson M."/>
            <person name="Poon T.W."/>
            <person name="Priest M."/>
            <person name="Roberts A."/>
            <person name="Saif S."/>
            <person name="Shea T."/>
            <person name="Sisk P."/>
            <person name="Sykes S."/>
            <person name="Wortman J."/>
            <person name="Nusbaum C."/>
            <person name="Birren B."/>
        </authorList>
    </citation>
    <scope>NUCLEOTIDE SEQUENCE [LARGE SCALE GENOMIC DNA]</scope>
    <source>
        <strain evidence="15">Epiroticus2</strain>
    </source>
</reference>
<feature type="domain" description="Glycoside hydrolase family 38 central" evidence="13">
    <location>
        <begin position="369"/>
        <end position="445"/>
    </location>
</feature>
<dbReference type="FunFam" id="2.60.40.1180:FF:000018">
    <property type="entry name" value="Alpha-mannosidase"/>
    <property type="match status" value="2"/>
</dbReference>
<dbReference type="InterPro" id="IPR011682">
    <property type="entry name" value="Glyco_hydro_38_C"/>
</dbReference>
<dbReference type="InterPro" id="IPR013780">
    <property type="entry name" value="Glyco_hydro_b"/>
</dbReference>
<dbReference type="EnsemblMetazoa" id="AEPI002520-RA">
    <property type="protein sequence ID" value="AEPI002520-PA"/>
    <property type="gene ID" value="AEPI002520"/>
</dbReference>
<dbReference type="Pfam" id="PF17677">
    <property type="entry name" value="Glyco_hydro38C2"/>
    <property type="match status" value="2"/>
</dbReference>
<reference evidence="14" key="2">
    <citation type="submission" date="2020-05" db="UniProtKB">
        <authorList>
            <consortium name="EnsemblMetazoa"/>
        </authorList>
    </citation>
    <scope>IDENTIFICATION</scope>
    <source>
        <strain evidence="14">Epiroticus2</strain>
    </source>
</reference>
<keyword evidence="5" id="KW-0479">Metal-binding</keyword>
<dbReference type="GO" id="GO:0046872">
    <property type="term" value="F:metal ion binding"/>
    <property type="evidence" value="ECO:0007669"/>
    <property type="project" value="UniProtKB-KW"/>
</dbReference>
<dbReference type="GO" id="GO:0006013">
    <property type="term" value="P:mannose metabolic process"/>
    <property type="evidence" value="ECO:0007669"/>
    <property type="project" value="InterPro"/>
</dbReference>
<keyword evidence="6 12" id="KW-0732">Signal</keyword>